<dbReference type="InterPro" id="IPR011333">
    <property type="entry name" value="SKP1/BTB/POZ_sf"/>
</dbReference>
<reference evidence="11" key="2">
    <citation type="submission" date="2025-09" db="UniProtKB">
        <authorList>
            <consortium name="Ensembl"/>
        </authorList>
    </citation>
    <scope>IDENTIFICATION</scope>
</reference>
<protein>
    <recommendedName>
        <fullName evidence="10">BTB domain-containing protein</fullName>
    </recommendedName>
</protein>
<proteinExistence type="predicted"/>
<keyword evidence="12" id="KW-1185">Reference proteome</keyword>
<evidence type="ECO:0000256" key="9">
    <source>
        <dbReference type="ARBA" id="ARBA00023242"/>
    </source>
</evidence>
<dbReference type="PANTHER" id="PTHR46105">
    <property type="entry name" value="AGAP004733-PA"/>
    <property type="match status" value="1"/>
</dbReference>
<dbReference type="InterPro" id="IPR000210">
    <property type="entry name" value="BTB/POZ_dom"/>
</dbReference>
<keyword evidence="5" id="KW-0862">Zinc</keyword>
<keyword evidence="3" id="KW-0677">Repeat</keyword>
<dbReference type="Gene3D" id="3.30.710.10">
    <property type="entry name" value="Potassium Channel Kv1.1, Chain A"/>
    <property type="match status" value="1"/>
</dbReference>
<evidence type="ECO:0000313" key="12">
    <source>
        <dbReference type="Proteomes" id="UP000472262"/>
    </source>
</evidence>
<dbReference type="PANTHER" id="PTHR46105:SF5">
    <property type="entry name" value="ZINC FINGER AND BTB DOMAIN-CONTAINING PROTEIN 44 ISOFORM X1"/>
    <property type="match status" value="1"/>
</dbReference>
<dbReference type="SUPFAM" id="SSF54695">
    <property type="entry name" value="POZ domain"/>
    <property type="match status" value="1"/>
</dbReference>
<evidence type="ECO:0000256" key="4">
    <source>
        <dbReference type="ARBA" id="ARBA00022771"/>
    </source>
</evidence>
<feature type="domain" description="BTB" evidence="10">
    <location>
        <begin position="24"/>
        <end position="91"/>
    </location>
</feature>
<dbReference type="InParanoid" id="A0A672Q7G8"/>
<dbReference type="GO" id="GO:0005634">
    <property type="term" value="C:nucleus"/>
    <property type="evidence" value="ECO:0007669"/>
    <property type="project" value="UniProtKB-SubCell"/>
</dbReference>
<dbReference type="OMA" id="YPHTHIE"/>
<dbReference type="AlphaFoldDB" id="A0A672Q7G8"/>
<dbReference type="GO" id="GO:0008270">
    <property type="term" value="F:zinc ion binding"/>
    <property type="evidence" value="ECO:0007669"/>
    <property type="project" value="UniProtKB-KW"/>
</dbReference>
<dbReference type="GO" id="GO:0000978">
    <property type="term" value="F:RNA polymerase II cis-regulatory region sequence-specific DNA binding"/>
    <property type="evidence" value="ECO:0007669"/>
    <property type="project" value="TreeGrafter"/>
</dbReference>
<dbReference type="PROSITE" id="PS50097">
    <property type="entry name" value="BTB"/>
    <property type="match status" value="1"/>
</dbReference>
<reference evidence="11" key="1">
    <citation type="submission" date="2025-08" db="UniProtKB">
        <authorList>
            <consortium name="Ensembl"/>
        </authorList>
    </citation>
    <scope>IDENTIFICATION</scope>
</reference>
<evidence type="ECO:0000256" key="8">
    <source>
        <dbReference type="ARBA" id="ARBA00023163"/>
    </source>
</evidence>
<keyword evidence="6" id="KW-0805">Transcription regulation</keyword>
<dbReference type="Pfam" id="PF00651">
    <property type="entry name" value="BTB"/>
    <property type="match status" value="1"/>
</dbReference>
<sequence length="91" mass="10367">MPHITHSEFLLEQLKRQRERSFLCDCTVTIGQSQYHAHHNVLAAFSEYFSTQSIDAGKENATITLDPELVSGAVFEKLLTYIYTGDLSMDR</sequence>
<keyword evidence="8" id="KW-0804">Transcription</keyword>
<keyword evidence="2" id="KW-0479">Metal-binding</keyword>
<keyword evidence="7" id="KW-0238">DNA-binding</keyword>
<comment type="subcellular location">
    <subcellularLocation>
        <location evidence="1">Nucleus</location>
    </subcellularLocation>
</comment>
<evidence type="ECO:0000256" key="3">
    <source>
        <dbReference type="ARBA" id="ARBA00022737"/>
    </source>
</evidence>
<evidence type="ECO:0000313" key="11">
    <source>
        <dbReference type="Ensembl" id="ENSSGRP00000071765.1"/>
    </source>
</evidence>
<keyword evidence="9" id="KW-0539">Nucleus</keyword>
<evidence type="ECO:0000256" key="6">
    <source>
        <dbReference type="ARBA" id="ARBA00023015"/>
    </source>
</evidence>
<evidence type="ECO:0000256" key="1">
    <source>
        <dbReference type="ARBA" id="ARBA00004123"/>
    </source>
</evidence>
<accession>A0A672Q7G8</accession>
<dbReference type="InterPro" id="IPR050457">
    <property type="entry name" value="ZnFinger_BTB_dom_contain"/>
</dbReference>
<dbReference type="GO" id="GO:0000981">
    <property type="term" value="F:DNA-binding transcription factor activity, RNA polymerase II-specific"/>
    <property type="evidence" value="ECO:0007669"/>
    <property type="project" value="TreeGrafter"/>
</dbReference>
<evidence type="ECO:0000256" key="7">
    <source>
        <dbReference type="ARBA" id="ARBA00023125"/>
    </source>
</evidence>
<keyword evidence="4" id="KW-0863">Zinc-finger</keyword>
<name>A0A672Q7G8_SINGR</name>
<evidence type="ECO:0000256" key="5">
    <source>
        <dbReference type="ARBA" id="ARBA00022833"/>
    </source>
</evidence>
<dbReference type="Ensembl" id="ENSSGRT00000076437.1">
    <property type="protein sequence ID" value="ENSSGRP00000071765.1"/>
    <property type="gene ID" value="ENSSGRG00000036645.1"/>
</dbReference>
<dbReference type="Proteomes" id="UP000472262">
    <property type="component" value="Unassembled WGS sequence"/>
</dbReference>
<evidence type="ECO:0000256" key="2">
    <source>
        <dbReference type="ARBA" id="ARBA00022723"/>
    </source>
</evidence>
<evidence type="ECO:0000259" key="10">
    <source>
        <dbReference type="PROSITE" id="PS50097"/>
    </source>
</evidence>
<organism evidence="11 12">
    <name type="scientific">Sinocyclocheilus grahami</name>
    <name type="common">Dianchi golden-line fish</name>
    <name type="synonym">Barbus grahami</name>
    <dbReference type="NCBI Taxonomy" id="75366"/>
    <lineage>
        <taxon>Eukaryota</taxon>
        <taxon>Metazoa</taxon>
        <taxon>Chordata</taxon>
        <taxon>Craniata</taxon>
        <taxon>Vertebrata</taxon>
        <taxon>Euteleostomi</taxon>
        <taxon>Actinopterygii</taxon>
        <taxon>Neopterygii</taxon>
        <taxon>Teleostei</taxon>
        <taxon>Ostariophysi</taxon>
        <taxon>Cypriniformes</taxon>
        <taxon>Cyprinidae</taxon>
        <taxon>Cyprininae</taxon>
        <taxon>Sinocyclocheilus</taxon>
    </lineage>
</organism>